<feature type="transmembrane region" description="Helical" evidence="1">
    <location>
        <begin position="64"/>
        <end position="84"/>
    </location>
</feature>
<protein>
    <recommendedName>
        <fullName evidence="4">ABC-2 family transporter protein</fullName>
    </recommendedName>
</protein>
<dbReference type="AlphaFoldDB" id="A0A1H7MSJ6"/>
<organism evidence="2 3">
    <name type="scientific">Ruminococcus albus</name>
    <dbReference type="NCBI Taxonomy" id="1264"/>
    <lineage>
        <taxon>Bacteria</taxon>
        <taxon>Bacillati</taxon>
        <taxon>Bacillota</taxon>
        <taxon>Clostridia</taxon>
        <taxon>Eubacteriales</taxon>
        <taxon>Oscillospiraceae</taxon>
        <taxon>Ruminococcus</taxon>
    </lineage>
</organism>
<reference evidence="2 3" key="1">
    <citation type="submission" date="2016-10" db="EMBL/GenBank/DDBJ databases">
        <authorList>
            <person name="de Groot N.N."/>
        </authorList>
    </citation>
    <scope>NUCLEOTIDE SEQUENCE [LARGE SCALE GENOMIC DNA]</scope>
    <source>
        <strain evidence="2 3">KH2T6</strain>
    </source>
</reference>
<proteinExistence type="predicted"/>
<dbReference type="Proteomes" id="UP000186015">
    <property type="component" value="Unassembled WGS sequence"/>
</dbReference>
<accession>A0A1H7MSJ6</accession>
<feature type="transmembrane region" description="Helical" evidence="1">
    <location>
        <begin position="184"/>
        <end position="201"/>
    </location>
</feature>
<sequence>MSKLLKANFYKLFHSKVYWICLLLMSFFNIYNAVASDSLLVLHKVHGKNSDYWMGWSFMEISTYLAHLWYISYIIIAVTILCVGDDYSSGALRNKILAGHSRFKIFLGYFITSYVGAMLIHIASEVLGLSYCLVRFGLEFYHITSESVKSSLDLCIHLNISAVVAIATFVGISLLCMIVTARRVPALAIALGLNILASQYVENKMYNVIMYHGKDLQSDKKALMLLSIDPNGLIKSNMVEWNNYHTACILCCLLTLCAVLTLGIIVMKNRDLK</sequence>
<feature type="transmembrane region" description="Helical" evidence="1">
    <location>
        <begin position="244"/>
        <end position="267"/>
    </location>
</feature>
<dbReference type="EMBL" id="FOAT01000012">
    <property type="protein sequence ID" value="SEL14270.1"/>
    <property type="molecule type" value="Genomic_DNA"/>
</dbReference>
<feature type="transmembrane region" description="Helical" evidence="1">
    <location>
        <begin position="105"/>
        <end position="136"/>
    </location>
</feature>
<evidence type="ECO:0000313" key="3">
    <source>
        <dbReference type="Proteomes" id="UP000186015"/>
    </source>
</evidence>
<keyword evidence="1" id="KW-0472">Membrane</keyword>
<evidence type="ECO:0008006" key="4">
    <source>
        <dbReference type="Google" id="ProtNLM"/>
    </source>
</evidence>
<evidence type="ECO:0000313" key="2">
    <source>
        <dbReference type="EMBL" id="SEL14270.1"/>
    </source>
</evidence>
<name>A0A1H7MSJ6_RUMAL</name>
<feature type="transmembrane region" description="Helical" evidence="1">
    <location>
        <begin position="156"/>
        <end position="177"/>
    </location>
</feature>
<gene>
    <name evidence="2" type="ORF">SAMN05216469_112135</name>
</gene>
<dbReference type="RefSeq" id="WP_024858838.1">
    <property type="nucleotide sequence ID" value="NZ_FOAT01000012.1"/>
</dbReference>
<feature type="transmembrane region" description="Helical" evidence="1">
    <location>
        <begin position="12"/>
        <end position="31"/>
    </location>
</feature>
<keyword evidence="1" id="KW-1133">Transmembrane helix</keyword>
<evidence type="ECO:0000256" key="1">
    <source>
        <dbReference type="SAM" id="Phobius"/>
    </source>
</evidence>
<keyword evidence="1" id="KW-0812">Transmembrane</keyword>